<protein>
    <submittedName>
        <fullName evidence="1">Uncharacterized protein</fullName>
    </submittedName>
</protein>
<proteinExistence type="predicted"/>
<name>A0A4R1QXW9_9FIRM</name>
<dbReference type="Proteomes" id="UP000295184">
    <property type="component" value="Unassembled WGS sequence"/>
</dbReference>
<dbReference type="STRING" id="1650663.GCA_001486665_02595"/>
<gene>
    <name evidence="1" type="ORF">EDD77_11376</name>
</gene>
<reference evidence="1 2" key="1">
    <citation type="submission" date="2019-03" db="EMBL/GenBank/DDBJ databases">
        <title>Genomic Encyclopedia of Type Strains, Phase IV (KMG-IV): sequencing the most valuable type-strain genomes for metagenomic binning, comparative biology and taxonomic classification.</title>
        <authorList>
            <person name="Goeker M."/>
        </authorList>
    </citation>
    <scope>NUCLEOTIDE SEQUENCE [LARGE SCALE GENOMIC DNA]</scope>
    <source>
        <strain evidence="1 2">DSM 100451</strain>
    </source>
</reference>
<dbReference type="EMBL" id="SLUM01000013">
    <property type="protein sequence ID" value="TCL56410.1"/>
    <property type="molecule type" value="Genomic_DNA"/>
</dbReference>
<organism evidence="1 2">
    <name type="scientific">Allofournierella massiliensis</name>
    <dbReference type="NCBI Taxonomy" id="1650663"/>
    <lineage>
        <taxon>Bacteria</taxon>
        <taxon>Bacillati</taxon>
        <taxon>Bacillota</taxon>
        <taxon>Clostridia</taxon>
        <taxon>Eubacteriales</taxon>
        <taxon>Oscillospiraceae</taxon>
        <taxon>Allofournierella</taxon>
    </lineage>
</organism>
<dbReference type="AlphaFoldDB" id="A0A4R1QXW9"/>
<comment type="caution">
    <text evidence="1">The sequence shown here is derived from an EMBL/GenBank/DDBJ whole genome shotgun (WGS) entry which is preliminary data.</text>
</comment>
<dbReference type="OrthoDB" id="1862380at2"/>
<evidence type="ECO:0000313" key="2">
    <source>
        <dbReference type="Proteomes" id="UP000295184"/>
    </source>
</evidence>
<evidence type="ECO:0000313" key="1">
    <source>
        <dbReference type="EMBL" id="TCL56410.1"/>
    </source>
</evidence>
<dbReference type="RefSeq" id="WP_058965610.1">
    <property type="nucleotide sequence ID" value="NZ_CABKVM010000018.1"/>
</dbReference>
<sequence length="62" mass="7150">MRTDEKVMEYLERAERYACTPLGQRDPDEFKALMALKAEIHKEWREHNACTKKVVPAAAASD</sequence>
<accession>A0A4R1QXW9</accession>